<evidence type="ECO:0000313" key="3">
    <source>
        <dbReference type="EMBL" id="OUM46807.1"/>
    </source>
</evidence>
<feature type="domain" description="XdhC Rossmann" evidence="2">
    <location>
        <begin position="174"/>
        <end position="309"/>
    </location>
</feature>
<feature type="domain" description="XdhC- CoxI" evidence="1">
    <location>
        <begin position="15"/>
        <end position="71"/>
    </location>
</feature>
<accession>A0A1Y3M8R6</accession>
<organism evidence="3 4">
    <name type="scientific">Bacillus pseudomycoides</name>
    <dbReference type="NCBI Taxonomy" id="64104"/>
    <lineage>
        <taxon>Bacteria</taxon>
        <taxon>Bacillati</taxon>
        <taxon>Bacillota</taxon>
        <taxon>Bacilli</taxon>
        <taxon>Bacillales</taxon>
        <taxon>Bacillaceae</taxon>
        <taxon>Bacillus</taxon>
        <taxon>Bacillus cereus group</taxon>
    </lineage>
</organism>
<sequence length="316" mass="35668">MTSVHTVLEALLSCEQRCALATIIHVEGSAYCKEGTIMLFCEDGTKVGMLSAGCLEEEVSIYAAEVMENQTWSIHQFNTRAEDDLSWGMGCNGIIHILVEYIDEEYQVFLQTLYEYLKKGISVRMIKNISLIQTLFISENGDTFGNEEALFPTLSLHGLHGKWFYQHFTPRPRLFIFGAGEDATPLVRFAKEVNFFVTVCDWRESLCNSSHFPSADVCMNGFPKEIVPQLLLREEDFVVIMTHHFQRDRQLVELLLEQCVRYIGILGPRHRTARLLEGKAIPKNVHSPVGLAIGGKGPTEIAISIIAEIIQELRGK</sequence>
<reference evidence="3 4" key="1">
    <citation type="submission" date="2017-02" db="EMBL/GenBank/DDBJ databases">
        <title>Bacillus pseudomycoides isolate FSL K6-0042.</title>
        <authorList>
            <person name="Kovac J."/>
        </authorList>
    </citation>
    <scope>NUCLEOTIDE SEQUENCE [LARGE SCALE GENOMIC DNA]</scope>
    <source>
        <strain evidence="3 4">FSL K6-0042</strain>
    </source>
</reference>
<dbReference type="Gene3D" id="3.40.50.720">
    <property type="entry name" value="NAD(P)-binding Rossmann-like Domain"/>
    <property type="match status" value="1"/>
</dbReference>
<dbReference type="AlphaFoldDB" id="A0A1Y3M8R6"/>
<evidence type="ECO:0000259" key="2">
    <source>
        <dbReference type="Pfam" id="PF13478"/>
    </source>
</evidence>
<dbReference type="PANTHER" id="PTHR30388">
    <property type="entry name" value="ALDEHYDE OXIDOREDUCTASE MOLYBDENUM COFACTOR ASSEMBLY PROTEIN"/>
    <property type="match status" value="1"/>
</dbReference>
<dbReference type="PANTHER" id="PTHR30388:SF6">
    <property type="entry name" value="XANTHINE DEHYDROGENASE SUBUNIT A-RELATED"/>
    <property type="match status" value="1"/>
</dbReference>
<dbReference type="Pfam" id="PF02625">
    <property type="entry name" value="XdhC_CoxI"/>
    <property type="match status" value="1"/>
</dbReference>
<gene>
    <name evidence="3" type="ORF">BW425_21600</name>
</gene>
<dbReference type="Pfam" id="PF13478">
    <property type="entry name" value="XdhC_C"/>
    <property type="match status" value="1"/>
</dbReference>
<dbReference type="RefSeq" id="WP_088094421.1">
    <property type="nucleotide sequence ID" value="NZ_JBEUTC010000054.1"/>
</dbReference>
<name>A0A1Y3M8R6_9BACI</name>
<dbReference type="InterPro" id="IPR027051">
    <property type="entry name" value="XdhC_Rossmann_dom"/>
</dbReference>
<dbReference type="EMBL" id="MWPX01000034">
    <property type="protein sequence ID" value="OUM46807.1"/>
    <property type="molecule type" value="Genomic_DNA"/>
</dbReference>
<protein>
    <submittedName>
        <fullName evidence="3">Xanthine dehydrogenase</fullName>
    </submittedName>
</protein>
<dbReference type="InterPro" id="IPR003777">
    <property type="entry name" value="XdhC_CoxI"/>
</dbReference>
<evidence type="ECO:0000259" key="1">
    <source>
        <dbReference type="Pfam" id="PF02625"/>
    </source>
</evidence>
<evidence type="ECO:0000313" key="4">
    <source>
        <dbReference type="Proteomes" id="UP000195321"/>
    </source>
</evidence>
<comment type="caution">
    <text evidence="3">The sequence shown here is derived from an EMBL/GenBank/DDBJ whole genome shotgun (WGS) entry which is preliminary data.</text>
</comment>
<dbReference type="InterPro" id="IPR052698">
    <property type="entry name" value="MoCofactor_Util/Proc"/>
</dbReference>
<proteinExistence type="predicted"/>
<dbReference type="Proteomes" id="UP000195321">
    <property type="component" value="Unassembled WGS sequence"/>
</dbReference>